<dbReference type="PANTHER" id="PTHR12732:SF0">
    <property type="entry name" value="PCI DOMAIN-CONTAINING PROTEIN 2"/>
    <property type="match status" value="1"/>
</dbReference>
<dbReference type="GO" id="GO:0003690">
    <property type="term" value="F:double-stranded DNA binding"/>
    <property type="evidence" value="ECO:0000318"/>
    <property type="project" value="GO_Central"/>
</dbReference>
<dbReference type="HOGENOM" id="CLU_031567_2_0_1"/>
<gene>
    <name evidence="1" type="ORF">PRUPE_7G211100</name>
</gene>
<dbReference type="KEGG" id="pper:18769097"/>
<dbReference type="PANTHER" id="PTHR12732">
    <property type="entry name" value="UNCHARACTERIZED PROTEASOME COMPONENT REGION PCI-CONTAINING"/>
    <property type="match status" value="1"/>
</dbReference>
<organism evidence="1 2">
    <name type="scientific">Prunus persica</name>
    <name type="common">Peach</name>
    <name type="synonym">Amygdalus persica</name>
    <dbReference type="NCBI Taxonomy" id="3760"/>
    <lineage>
        <taxon>Eukaryota</taxon>
        <taxon>Viridiplantae</taxon>
        <taxon>Streptophyta</taxon>
        <taxon>Embryophyta</taxon>
        <taxon>Tracheophyta</taxon>
        <taxon>Spermatophyta</taxon>
        <taxon>Magnoliopsida</taxon>
        <taxon>eudicotyledons</taxon>
        <taxon>Gunneridae</taxon>
        <taxon>Pentapetalae</taxon>
        <taxon>rosids</taxon>
        <taxon>fabids</taxon>
        <taxon>Rosales</taxon>
        <taxon>Rosaceae</taxon>
        <taxon>Amygdaloideae</taxon>
        <taxon>Amygdaleae</taxon>
        <taxon>Prunus</taxon>
    </lineage>
</organism>
<dbReference type="OrthoDB" id="10252687at2759"/>
<dbReference type="SMR" id="M5W292"/>
<dbReference type="InterPro" id="IPR000717">
    <property type="entry name" value="PCI_dom"/>
</dbReference>
<dbReference type="STRING" id="3760.M5W292"/>
<dbReference type="InterPro" id="IPR036388">
    <property type="entry name" value="WH-like_DNA-bd_sf"/>
</dbReference>
<protein>
    <submittedName>
        <fullName evidence="1">Uncharacterized protein</fullName>
    </submittedName>
</protein>
<dbReference type="GO" id="GO:0006368">
    <property type="term" value="P:transcription elongation by RNA polymerase II"/>
    <property type="evidence" value="ECO:0000318"/>
    <property type="project" value="GO_Central"/>
</dbReference>
<evidence type="ECO:0000313" key="2">
    <source>
        <dbReference type="Proteomes" id="UP000006882"/>
    </source>
</evidence>
<dbReference type="GO" id="GO:0016973">
    <property type="term" value="P:poly(A)+ mRNA export from nucleus"/>
    <property type="evidence" value="ECO:0000318"/>
    <property type="project" value="GO_Central"/>
</dbReference>
<name>M5W292_PRUPE</name>
<keyword evidence="2" id="KW-1185">Reference proteome</keyword>
<dbReference type="PROSITE" id="PS50250">
    <property type="entry name" value="PCI"/>
    <property type="match status" value="1"/>
</dbReference>
<dbReference type="OMA" id="INRMFTL"/>
<dbReference type="EMBL" id="CM007657">
    <property type="protein sequence ID" value="ONH97797.1"/>
    <property type="molecule type" value="Genomic_DNA"/>
</dbReference>
<accession>M5W292</accession>
<proteinExistence type="predicted"/>
<dbReference type="GO" id="GO:0003723">
    <property type="term" value="F:RNA binding"/>
    <property type="evidence" value="ECO:0000318"/>
    <property type="project" value="GO_Central"/>
</dbReference>
<dbReference type="Proteomes" id="UP000006882">
    <property type="component" value="Chromosome G7"/>
</dbReference>
<dbReference type="SMART" id="SM00753">
    <property type="entry name" value="PAM"/>
    <property type="match status" value="1"/>
</dbReference>
<dbReference type="eggNOG" id="KOG2688">
    <property type="taxonomic scope" value="Eukaryota"/>
</dbReference>
<sequence length="413" mass="47453">MAFLSMGEAHRRINDYLNRFSDAVSAQDGASLKQLLSLSSNNPAILSLADALNVFQDANRLIKQSDNDTQFGEILVHLFRAFQSYRVGSFIDSYQAFEKSANAFIQEFRNWDTAWALQALYVIAYEIRVLAERADKELASNGKSPEKLKGAGSFLMKVFGVLAGKGPKRVGALYVTCQLFKVYFKLGTVHLCRSVIRSIETARIFDFEEFPKRDKVTYMYYTGRLEVFNENFPAADHKLSYALRHCNPQSEANIRMILKYLIPVKLSIGILPNDWLLEKYNLVEYKNVVQALKRGDLRLLRHALEEHEDRFLRSGVYLVLEKLELQVYQRLIKKIYIIQKQKDPIKAHQLKLEVIVKALKWLEISMDLDEVECIVAILIYKNLVKGYFAHKSKVVVLSKQDPFPKLNGKPVNS</sequence>
<dbReference type="Gramene" id="ONH97797">
    <property type="protein sequence ID" value="ONH97797"/>
    <property type="gene ID" value="PRUPE_7G211100"/>
</dbReference>
<reference evidence="1 2" key="1">
    <citation type="journal article" date="2013" name="Nat. Genet.">
        <title>The high-quality draft genome of peach (Prunus persica) identifies unique patterns of genetic diversity, domestication and genome evolution.</title>
        <authorList>
            <consortium name="International Peach Genome Initiative"/>
            <person name="Verde I."/>
            <person name="Abbott A.G."/>
            <person name="Scalabrin S."/>
            <person name="Jung S."/>
            <person name="Shu S."/>
            <person name="Marroni F."/>
            <person name="Zhebentyayeva T."/>
            <person name="Dettori M.T."/>
            <person name="Grimwood J."/>
            <person name="Cattonaro F."/>
            <person name="Zuccolo A."/>
            <person name="Rossini L."/>
            <person name="Jenkins J."/>
            <person name="Vendramin E."/>
            <person name="Meisel L.A."/>
            <person name="Decroocq V."/>
            <person name="Sosinski B."/>
            <person name="Prochnik S."/>
            <person name="Mitros T."/>
            <person name="Policriti A."/>
            <person name="Cipriani G."/>
            <person name="Dondini L."/>
            <person name="Ficklin S."/>
            <person name="Goodstein D.M."/>
            <person name="Xuan P."/>
            <person name="Del Fabbro C."/>
            <person name="Aramini V."/>
            <person name="Copetti D."/>
            <person name="Gonzalez S."/>
            <person name="Horner D.S."/>
            <person name="Falchi R."/>
            <person name="Lucas S."/>
            <person name="Mica E."/>
            <person name="Maldonado J."/>
            <person name="Lazzari B."/>
            <person name="Bielenberg D."/>
            <person name="Pirona R."/>
            <person name="Miculan M."/>
            <person name="Barakat A."/>
            <person name="Testolin R."/>
            <person name="Stella A."/>
            <person name="Tartarini S."/>
            <person name="Tonutti P."/>
            <person name="Arus P."/>
            <person name="Orellana A."/>
            <person name="Wells C."/>
            <person name="Main D."/>
            <person name="Vizzotto G."/>
            <person name="Silva H."/>
            <person name="Salamini F."/>
            <person name="Schmutz J."/>
            <person name="Morgante M."/>
            <person name="Rokhsar D.S."/>
        </authorList>
    </citation>
    <scope>NUCLEOTIDE SEQUENCE [LARGE SCALE GENOMIC DNA]</scope>
    <source>
        <strain evidence="2">cv. Nemared</strain>
    </source>
</reference>
<dbReference type="GO" id="GO:0070390">
    <property type="term" value="C:transcription export complex 2"/>
    <property type="evidence" value="ECO:0000318"/>
    <property type="project" value="GO_Central"/>
</dbReference>
<evidence type="ECO:0000313" key="1">
    <source>
        <dbReference type="EMBL" id="ONH97797.1"/>
    </source>
</evidence>
<dbReference type="AlphaFoldDB" id="M5W292"/>
<dbReference type="Gene3D" id="1.10.10.10">
    <property type="entry name" value="Winged helix-like DNA-binding domain superfamily/Winged helix DNA-binding domain"/>
    <property type="match status" value="1"/>
</dbReference>
<dbReference type="GO" id="GO:0000973">
    <property type="term" value="P:post-transcriptional tethering of RNA polymerase II gene DNA at nuclear periphery"/>
    <property type="evidence" value="ECO:0000318"/>
    <property type="project" value="GO_Central"/>
</dbReference>
<dbReference type="InterPro" id="IPR045114">
    <property type="entry name" value="Csn12-like"/>
</dbReference>
<dbReference type="FunFam" id="1.10.10.10:FF:000333">
    <property type="entry name" value="enhanced ethylene response protein 5"/>
    <property type="match status" value="1"/>
</dbReference>
<dbReference type="Pfam" id="PF01399">
    <property type="entry name" value="PCI"/>
    <property type="match status" value="1"/>
</dbReference>